<reference evidence="2 3" key="1">
    <citation type="submission" date="2024-02" db="EMBL/GenBank/DDBJ databases">
        <title>de novo genome assembly of Solanum bulbocastanum strain 11H21.</title>
        <authorList>
            <person name="Hosaka A.J."/>
        </authorList>
    </citation>
    <scope>NUCLEOTIDE SEQUENCE [LARGE SCALE GENOMIC DNA]</scope>
    <source>
        <tissue evidence="2">Young leaves</tissue>
    </source>
</reference>
<feature type="compositionally biased region" description="Low complexity" evidence="1">
    <location>
        <begin position="65"/>
        <end position="84"/>
    </location>
</feature>
<evidence type="ECO:0000313" key="3">
    <source>
        <dbReference type="Proteomes" id="UP001371456"/>
    </source>
</evidence>
<dbReference type="AlphaFoldDB" id="A0AAN8XZD3"/>
<comment type="caution">
    <text evidence="2">The sequence shown here is derived from an EMBL/GenBank/DDBJ whole genome shotgun (WGS) entry which is preliminary data.</text>
</comment>
<name>A0AAN8XZD3_SOLBU</name>
<dbReference type="EMBL" id="JBANQN010000012">
    <property type="protein sequence ID" value="KAK6773067.1"/>
    <property type="molecule type" value="Genomic_DNA"/>
</dbReference>
<organism evidence="2 3">
    <name type="scientific">Solanum bulbocastanum</name>
    <name type="common">Wild potato</name>
    <dbReference type="NCBI Taxonomy" id="147425"/>
    <lineage>
        <taxon>Eukaryota</taxon>
        <taxon>Viridiplantae</taxon>
        <taxon>Streptophyta</taxon>
        <taxon>Embryophyta</taxon>
        <taxon>Tracheophyta</taxon>
        <taxon>Spermatophyta</taxon>
        <taxon>Magnoliopsida</taxon>
        <taxon>eudicotyledons</taxon>
        <taxon>Gunneridae</taxon>
        <taxon>Pentapetalae</taxon>
        <taxon>asterids</taxon>
        <taxon>lamiids</taxon>
        <taxon>Solanales</taxon>
        <taxon>Solanaceae</taxon>
        <taxon>Solanoideae</taxon>
        <taxon>Solaneae</taxon>
        <taxon>Solanum</taxon>
    </lineage>
</organism>
<gene>
    <name evidence="2" type="ORF">RDI58_028305</name>
</gene>
<protein>
    <submittedName>
        <fullName evidence="2">Uncharacterized protein</fullName>
    </submittedName>
</protein>
<dbReference type="Proteomes" id="UP001371456">
    <property type="component" value="Unassembled WGS sequence"/>
</dbReference>
<evidence type="ECO:0000313" key="2">
    <source>
        <dbReference type="EMBL" id="KAK6773067.1"/>
    </source>
</evidence>
<accession>A0AAN8XZD3</accession>
<keyword evidence="3" id="KW-1185">Reference proteome</keyword>
<sequence>MRGSQYLLCLRSAKRIVDFRLVDATALYTGQTFNRTMNSIFLTEQRPPHECSLESRHKQRQHELTSAAAASGSSTSRESLPPSSDQRNNRVKMSVEQLIAENAMVIVTAGG</sequence>
<evidence type="ECO:0000256" key="1">
    <source>
        <dbReference type="SAM" id="MobiDB-lite"/>
    </source>
</evidence>
<feature type="region of interest" description="Disordered" evidence="1">
    <location>
        <begin position="48"/>
        <end position="94"/>
    </location>
</feature>
<proteinExistence type="predicted"/>